<reference evidence="3" key="1">
    <citation type="submission" date="2017-02" db="UniProtKB">
        <authorList>
            <consortium name="WormBaseParasite"/>
        </authorList>
    </citation>
    <scope>IDENTIFICATION</scope>
</reference>
<accession>A0A0M3JMZ2</accession>
<organism evidence="3">
    <name type="scientific">Anisakis simplex</name>
    <name type="common">Herring worm</name>
    <dbReference type="NCBI Taxonomy" id="6269"/>
    <lineage>
        <taxon>Eukaryota</taxon>
        <taxon>Metazoa</taxon>
        <taxon>Ecdysozoa</taxon>
        <taxon>Nematoda</taxon>
        <taxon>Chromadorea</taxon>
        <taxon>Rhabditida</taxon>
        <taxon>Spirurina</taxon>
        <taxon>Ascaridomorpha</taxon>
        <taxon>Ascaridoidea</taxon>
        <taxon>Anisakidae</taxon>
        <taxon>Anisakis</taxon>
        <taxon>Anisakis simplex complex</taxon>
    </lineage>
</organism>
<keyword evidence="2" id="KW-1185">Reference proteome</keyword>
<dbReference type="WBParaSite" id="ASIM_0000903101-mRNA-1">
    <property type="protein sequence ID" value="ASIM_0000903101-mRNA-1"/>
    <property type="gene ID" value="ASIM_0000903101"/>
</dbReference>
<evidence type="ECO:0000313" key="2">
    <source>
        <dbReference type="Proteomes" id="UP000267096"/>
    </source>
</evidence>
<gene>
    <name evidence="1" type="ORF">ASIM_LOCUS8772</name>
</gene>
<protein>
    <submittedName>
        <fullName evidence="3">BAG domain-containing protein</fullName>
    </submittedName>
</protein>
<dbReference type="EMBL" id="UYRR01024768">
    <property type="protein sequence ID" value="VDK34214.1"/>
    <property type="molecule type" value="Genomic_DNA"/>
</dbReference>
<sequence>MQNQRLQRTLEGLVGRLEMDDPTREGILKMLTSKTMELREESPKAGKKLQNKVKEQILAIKQFQ</sequence>
<reference evidence="1 2" key="2">
    <citation type="submission" date="2018-11" db="EMBL/GenBank/DDBJ databases">
        <authorList>
            <consortium name="Pathogen Informatics"/>
        </authorList>
    </citation>
    <scope>NUCLEOTIDE SEQUENCE [LARGE SCALE GENOMIC DNA]</scope>
</reference>
<name>A0A0M3JMZ2_ANISI</name>
<dbReference type="AlphaFoldDB" id="A0A0M3JMZ2"/>
<dbReference type="Proteomes" id="UP000267096">
    <property type="component" value="Unassembled WGS sequence"/>
</dbReference>
<proteinExistence type="predicted"/>
<evidence type="ECO:0000313" key="1">
    <source>
        <dbReference type="EMBL" id="VDK34214.1"/>
    </source>
</evidence>
<evidence type="ECO:0000313" key="3">
    <source>
        <dbReference type="WBParaSite" id="ASIM_0000903101-mRNA-1"/>
    </source>
</evidence>